<evidence type="ECO:0000313" key="5">
    <source>
        <dbReference type="Proteomes" id="UP000708148"/>
    </source>
</evidence>
<gene>
    <name evidence="4" type="ORF">OSTQU699_LOCUS5821</name>
</gene>
<dbReference type="EMBL" id="CAJHUC010001272">
    <property type="protein sequence ID" value="CAD7700462.1"/>
    <property type="molecule type" value="Genomic_DNA"/>
</dbReference>
<dbReference type="PROSITE" id="PS00108">
    <property type="entry name" value="PROTEIN_KINASE_ST"/>
    <property type="match status" value="1"/>
</dbReference>
<feature type="region of interest" description="Disordered" evidence="2">
    <location>
        <begin position="816"/>
        <end position="862"/>
    </location>
</feature>
<dbReference type="InterPro" id="IPR008271">
    <property type="entry name" value="Ser/Thr_kinase_AS"/>
</dbReference>
<dbReference type="Pfam" id="PF01846">
    <property type="entry name" value="FF"/>
    <property type="match status" value="2"/>
</dbReference>
<dbReference type="GO" id="GO:0004672">
    <property type="term" value="F:protein kinase activity"/>
    <property type="evidence" value="ECO:0007669"/>
    <property type="project" value="InterPro"/>
</dbReference>
<evidence type="ECO:0000256" key="1">
    <source>
        <dbReference type="SAM" id="Coils"/>
    </source>
</evidence>
<dbReference type="Gene3D" id="1.10.510.10">
    <property type="entry name" value="Transferase(Phosphotransferase) domain 1"/>
    <property type="match status" value="1"/>
</dbReference>
<dbReference type="GO" id="GO:0005524">
    <property type="term" value="F:ATP binding"/>
    <property type="evidence" value="ECO:0007669"/>
    <property type="project" value="InterPro"/>
</dbReference>
<feature type="compositionally biased region" description="Basic and acidic residues" evidence="2">
    <location>
        <begin position="754"/>
        <end position="781"/>
    </location>
</feature>
<proteinExistence type="predicted"/>
<feature type="region of interest" description="Disordered" evidence="2">
    <location>
        <begin position="754"/>
        <end position="799"/>
    </location>
</feature>
<name>A0A8S1J3W4_9CHLO</name>
<reference evidence="4" key="1">
    <citation type="submission" date="2020-12" db="EMBL/GenBank/DDBJ databases">
        <authorList>
            <person name="Iha C."/>
        </authorList>
    </citation>
    <scope>NUCLEOTIDE SEQUENCE</scope>
</reference>
<dbReference type="OrthoDB" id="10252171at2759"/>
<feature type="compositionally biased region" description="Low complexity" evidence="2">
    <location>
        <begin position="848"/>
        <end position="862"/>
    </location>
</feature>
<dbReference type="PANTHER" id="PTHR46699:SF4">
    <property type="entry name" value="SERINE_THREONINE-PROTEIN KINASE STN7, CHLOROPLASTIC"/>
    <property type="match status" value="1"/>
</dbReference>
<evidence type="ECO:0000256" key="2">
    <source>
        <dbReference type="SAM" id="MobiDB-lite"/>
    </source>
</evidence>
<accession>A0A8S1J3W4</accession>
<dbReference type="PANTHER" id="PTHR46699">
    <property type="entry name" value="SERINE/THREONINE-PROTEIN KINASE STN8, CHLOROPLASTIC-RELATED"/>
    <property type="match status" value="1"/>
</dbReference>
<dbReference type="Pfam" id="PF00069">
    <property type="entry name" value="Pkinase"/>
    <property type="match status" value="1"/>
</dbReference>
<protein>
    <recommendedName>
        <fullName evidence="3">Protein kinase domain-containing protein</fullName>
    </recommendedName>
</protein>
<dbReference type="InterPro" id="IPR002713">
    <property type="entry name" value="FF_domain"/>
</dbReference>
<dbReference type="SMART" id="SM00441">
    <property type="entry name" value="FF"/>
    <property type="match status" value="3"/>
</dbReference>
<feature type="coiled-coil region" evidence="1">
    <location>
        <begin position="388"/>
        <end position="422"/>
    </location>
</feature>
<evidence type="ECO:0000259" key="3">
    <source>
        <dbReference type="PROSITE" id="PS50011"/>
    </source>
</evidence>
<keyword evidence="5" id="KW-1185">Reference proteome</keyword>
<feature type="region of interest" description="Disordered" evidence="2">
    <location>
        <begin position="475"/>
        <end position="502"/>
    </location>
</feature>
<dbReference type="InterPro" id="IPR000719">
    <property type="entry name" value="Prot_kinase_dom"/>
</dbReference>
<dbReference type="SUPFAM" id="SSF81698">
    <property type="entry name" value="FF domain"/>
    <property type="match status" value="3"/>
</dbReference>
<keyword evidence="1" id="KW-0175">Coiled coil</keyword>
<dbReference type="Proteomes" id="UP000708148">
    <property type="component" value="Unassembled WGS sequence"/>
</dbReference>
<dbReference type="Gene3D" id="1.10.10.440">
    <property type="entry name" value="FF domain"/>
    <property type="match status" value="3"/>
</dbReference>
<dbReference type="PROSITE" id="PS50011">
    <property type="entry name" value="PROTEIN_KINASE_DOM"/>
    <property type="match status" value="1"/>
</dbReference>
<dbReference type="InterPro" id="IPR036517">
    <property type="entry name" value="FF_domain_sf"/>
</dbReference>
<feature type="domain" description="Protein kinase" evidence="3">
    <location>
        <begin position="5"/>
        <end position="332"/>
    </location>
</feature>
<dbReference type="SUPFAM" id="SSF56112">
    <property type="entry name" value="Protein kinase-like (PK-like)"/>
    <property type="match status" value="1"/>
</dbReference>
<dbReference type="InterPro" id="IPR011009">
    <property type="entry name" value="Kinase-like_dom_sf"/>
</dbReference>
<dbReference type="SMART" id="SM00220">
    <property type="entry name" value="S_TKc"/>
    <property type="match status" value="1"/>
</dbReference>
<dbReference type="AlphaFoldDB" id="A0A8S1J3W4"/>
<sequence>MARDVEVHRIMGEGSFGQVFEGTLSGARGERRVVLKRVKRRVDGAEEMGEMEHVLNVYATRVANGCVADFIGYCGVDGSEARGRLTEGLWLIWKYEGDQTLAHYLRRRDCTSALAMDLGVPEDTVASVVLKQILQCLQGLHAAGLVHRDVKPANLLLCDKTKQFKFIDLGACADLRSGTNYVPDESILDPHYCAPEQYVLPTDAPNLAKSPLAMAISPMLWAMHKPDRFDTYSAGLIFLQLCLPSLRTTSALKSFNTSYHRCNYDMTIWRRGASASHQSPALDVAGGAGWSLAEAMLRPRLIETDENGGVRFGDDKSAPRISVSEALRHRFFQQVAGAPQESRQRSFRALKGFVRKLFDLEDRILKQAVATERQTTTVMKLKEKVAEGKAQKGELQSAEQSLAKMESKLGELQQEFEDTSDKAFSMFGLVKSFGQSFGKLLSPTSDSRKGGKVQSGETLQTADSAGAGLLEDDASAAGIDSSPTTQAPASAEEESGIGAQDSKPDTANLVYAGLRFTGLAARIAADLGSALASSLKVESGKMIAELEKTAQAKKHRKKIELEYMEALRSMYPPVTGTTEWAVVQRQLGAQPCFLAVEAPRRETMFEAYKLALRKKEANARKAAEDALRALYEEIGIGAESTWAEAQQKVKLDERFLAVKEAEVRRSIFDEVVSKQRDAFAEQRMMEQREQEFRVLLKELRDPPISSSSIWSRVKRQIFTDPRYQAVAEPRRRQLFSEYHAIVVEVEAEEKAMREARQAEEEAKREAQREERDRAIAARAAEESGDEAGDEAMSRLQQLRQEQARLKEEYNKMAERLREMEKRLGEREVNTAESDERGAGSIGASMDASSHSTSGTNGNGNFP</sequence>
<comment type="caution">
    <text evidence="4">The sequence shown here is derived from an EMBL/GenBank/DDBJ whole genome shotgun (WGS) entry which is preliminary data.</text>
</comment>
<evidence type="ECO:0000313" key="4">
    <source>
        <dbReference type="EMBL" id="CAD7700462.1"/>
    </source>
</evidence>
<organism evidence="4 5">
    <name type="scientific">Ostreobium quekettii</name>
    <dbReference type="NCBI Taxonomy" id="121088"/>
    <lineage>
        <taxon>Eukaryota</taxon>
        <taxon>Viridiplantae</taxon>
        <taxon>Chlorophyta</taxon>
        <taxon>core chlorophytes</taxon>
        <taxon>Ulvophyceae</taxon>
        <taxon>TCBD clade</taxon>
        <taxon>Bryopsidales</taxon>
        <taxon>Ostreobineae</taxon>
        <taxon>Ostreobiaceae</taxon>
        <taxon>Ostreobium</taxon>
    </lineage>
</organism>
<feature type="compositionally biased region" description="Basic and acidic residues" evidence="2">
    <location>
        <begin position="816"/>
        <end position="837"/>
    </location>
</feature>
<dbReference type="Gene3D" id="3.30.200.20">
    <property type="entry name" value="Phosphorylase Kinase, domain 1"/>
    <property type="match status" value="1"/>
</dbReference>